<dbReference type="AlphaFoldDB" id="A0A0K2UG63"/>
<sequence length="49" mass="5591">MSIIIDMVLNLTFGSSPNKESIVSRVPLYNIINIICKMPTKITLRLDRK</sequence>
<proteinExistence type="predicted"/>
<dbReference type="EMBL" id="HACA01019571">
    <property type="protein sequence ID" value="CDW36932.1"/>
    <property type="molecule type" value="Transcribed_RNA"/>
</dbReference>
<reference evidence="1" key="1">
    <citation type="submission" date="2014-05" db="EMBL/GenBank/DDBJ databases">
        <authorList>
            <person name="Chronopoulou M."/>
        </authorList>
    </citation>
    <scope>NUCLEOTIDE SEQUENCE</scope>
    <source>
        <tissue evidence="1">Whole organism</tissue>
    </source>
</reference>
<name>A0A0K2UG63_LEPSM</name>
<evidence type="ECO:0000313" key="1">
    <source>
        <dbReference type="EMBL" id="CDW36932.1"/>
    </source>
</evidence>
<organism evidence="1">
    <name type="scientific">Lepeophtheirus salmonis</name>
    <name type="common">Salmon louse</name>
    <name type="synonym">Caligus salmonis</name>
    <dbReference type="NCBI Taxonomy" id="72036"/>
    <lineage>
        <taxon>Eukaryota</taxon>
        <taxon>Metazoa</taxon>
        <taxon>Ecdysozoa</taxon>
        <taxon>Arthropoda</taxon>
        <taxon>Crustacea</taxon>
        <taxon>Multicrustacea</taxon>
        <taxon>Hexanauplia</taxon>
        <taxon>Copepoda</taxon>
        <taxon>Siphonostomatoida</taxon>
        <taxon>Caligidae</taxon>
        <taxon>Lepeophtheirus</taxon>
    </lineage>
</organism>
<protein>
    <submittedName>
        <fullName evidence="1">Uncharacterized protein</fullName>
    </submittedName>
</protein>
<accession>A0A0K2UG63</accession>